<keyword evidence="2" id="KW-1185">Reference proteome</keyword>
<name>A0A397UFE6_9GLOM</name>
<evidence type="ECO:0008006" key="3">
    <source>
        <dbReference type="Google" id="ProtNLM"/>
    </source>
</evidence>
<comment type="caution">
    <text evidence="1">The sequence shown here is derived from an EMBL/GenBank/DDBJ whole genome shotgun (WGS) entry which is preliminary data.</text>
</comment>
<dbReference type="EMBL" id="QKWP01001583">
    <property type="protein sequence ID" value="RIB07908.1"/>
    <property type="molecule type" value="Genomic_DNA"/>
</dbReference>
<reference evidence="1 2" key="1">
    <citation type="submission" date="2018-06" db="EMBL/GenBank/DDBJ databases">
        <title>Comparative genomics reveals the genomic features of Rhizophagus irregularis, R. cerebriforme, R. diaphanum and Gigaspora rosea, and their symbiotic lifestyle signature.</title>
        <authorList>
            <person name="Morin E."/>
            <person name="San Clemente H."/>
            <person name="Chen E.C.H."/>
            <person name="De La Providencia I."/>
            <person name="Hainaut M."/>
            <person name="Kuo A."/>
            <person name="Kohler A."/>
            <person name="Murat C."/>
            <person name="Tang N."/>
            <person name="Roy S."/>
            <person name="Loubradou J."/>
            <person name="Henrissat B."/>
            <person name="Grigoriev I.V."/>
            <person name="Corradi N."/>
            <person name="Roux C."/>
            <person name="Martin F.M."/>
        </authorList>
    </citation>
    <scope>NUCLEOTIDE SEQUENCE [LARGE SCALE GENOMIC DNA]</scope>
    <source>
        <strain evidence="1 2">DAOM 194757</strain>
    </source>
</reference>
<protein>
    <recommendedName>
        <fullName evidence="3">Serine-threonine/tyrosine-protein kinase catalytic domain-containing protein</fullName>
    </recommendedName>
</protein>
<feature type="non-terminal residue" evidence="1">
    <location>
        <position position="69"/>
    </location>
</feature>
<gene>
    <name evidence="1" type="ORF">C2G38_2112466</name>
</gene>
<proteinExistence type="predicted"/>
<evidence type="ECO:0000313" key="1">
    <source>
        <dbReference type="EMBL" id="RIB07908.1"/>
    </source>
</evidence>
<dbReference type="Gene3D" id="1.10.510.10">
    <property type="entry name" value="Transferase(Phosphotransferase) domain 1"/>
    <property type="match status" value="1"/>
</dbReference>
<accession>A0A397UFE6</accession>
<sequence length="69" mass="8135">MKKCWNIEPNERPTASEICVIFAEWQKNEFILSELSESNKTLMNVEDDNIHEYIDSQYKSSFISSNKCQ</sequence>
<dbReference type="Proteomes" id="UP000266673">
    <property type="component" value="Unassembled WGS sequence"/>
</dbReference>
<dbReference type="OrthoDB" id="676979at2759"/>
<organism evidence="1 2">
    <name type="scientific">Gigaspora rosea</name>
    <dbReference type="NCBI Taxonomy" id="44941"/>
    <lineage>
        <taxon>Eukaryota</taxon>
        <taxon>Fungi</taxon>
        <taxon>Fungi incertae sedis</taxon>
        <taxon>Mucoromycota</taxon>
        <taxon>Glomeromycotina</taxon>
        <taxon>Glomeromycetes</taxon>
        <taxon>Diversisporales</taxon>
        <taxon>Gigasporaceae</taxon>
        <taxon>Gigaspora</taxon>
    </lineage>
</organism>
<dbReference type="AlphaFoldDB" id="A0A397UFE6"/>
<evidence type="ECO:0000313" key="2">
    <source>
        <dbReference type="Proteomes" id="UP000266673"/>
    </source>
</evidence>